<evidence type="ECO:0000313" key="1">
    <source>
        <dbReference type="EMBL" id="AQS51746.1"/>
    </source>
</evidence>
<protein>
    <submittedName>
        <fullName evidence="1">Uncharacterized protein</fullName>
    </submittedName>
</protein>
<evidence type="ECO:0000313" key="2">
    <source>
        <dbReference type="Proteomes" id="UP000189369"/>
    </source>
</evidence>
<dbReference type="EMBL" id="CP019697">
    <property type="protein sequence ID" value="AQS51746.1"/>
    <property type="molecule type" value="Genomic_DNA"/>
</dbReference>
<dbReference type="Proteomes" id="UP000189369">
    <property type="component" value="Chromosome"/>
</dbReference>
<accession>A0A1U9K136</accession>
<dbReference type="KEGG" id="phn:PAEH1_09540"/>
<name>A0A1U9K136_9BURK</name>
<dbReference type="STRING" id="643674.PAEH1_09540"/>
<sequence>MKYAKQTIVLFQSATDSARVCDDLKRHHILSYRLVESINDLPALLEQGQVPLLFVNAPQLPLSLTVVNLRTLIGLGA</sequence>
<organism evidence="1 2">
    <name type="scientific">Paenalcaligenes hominis</name>
    <dbReference type="NCBI Taxonomy" id="643674"/>
    <lineage>
        <taxon>Bacteria</taxon>
        <taxon>Pseudomonadati</taxon>
        <taxon>Pseudomonadota</taxon>
        <taxon>Betaproteobacteria</taxon>
        <taxon>Burkholderiales</taxon>
        <taxon>Alcaligenaceae</taxon>
        <taxon>Paenalcaligenes</taxon>
    </lineage>
</organism>
<dbReference type="AlphaFoldDB" id="A0A1U9K136"/>
<reference evidence="1 2" key="1">
    <citation type="submission" date="2017-01" db="EMBL/GenBank/DDBJ databases">
        <title>Complete Genome Sequence of Paenalcaligenes hominis, Isolated from a paraplegic Patient with neurogenic bladder.</title>
        <authorList>
            <person name="Mukhopadhyay R."/>
            <person name="Joaquin J."/>
            <person name="Hogue R."/>
            <person name="Kilaru A."/>
            <person name="Jospin G."/>
            <person name="Mars K."/>
            <person name="Eisen J.A."/>
            <person name="Chaturvedi V."/>
        </authorList>
    </citation>
    <scope>NUCLEOTIDE SEQUENCE [LARGE SCALE GENOMIC DNA]</scope>
    <source>
        <strain evidence="1 2">15S00501</strain>
    </source>
</reference>
<gene>
    <name evidence="1" type="ORF">PAEH1_09540</name>
</gene>
<proteinExistence type="predicted"/>